<evidence type="ECO:0000256" key="6">
    <source>
        <dbReference type="ARBA" id="ARBA00022741"/>
    </source>
</evidence>
<comment type="similarity">
    <text evidence="2 8">Belongs to the 5'-nucleotidase family.</text>
</comment>
<dbReference type="CDD" id="cd07409">
    <property type="entry name" value="MPP_CD73_N"/>
    <property type="match status" value="1"/>
</dbReference>
<dbReference type="GO" id="GO:0000166">
    <property type="term" value="F:nucleotide binding"/>
    <property type="evidence" value="ECO:0007669"/>
    <property type="project" value="UniProtKB-KW"/>
</dbReference>
<evidence type="ECO:0000256" key="7">
    <source>
        <dbReference type="ARBA" id="ARBA00022801"/>
    </source>
</evidence>
<feature type="signal peptide" evidence="8">
    <location>
        <begin position="1"/>
        <end position="19"/>
    </location>
</feature>
<dbReference type="PROSITE" id="PS00785">
    <property type="entry name" value="5_NUCLEOTIDASE_1"/>
    <property type="match status" value="1"/>
</dbReference>
<dbReference type="AlphaFoldDB" id="A0AAJ7BVW0"/>
<keyword evidence="7 8" id="KW-0378">Hydrolase</keyword>
<dbReference type="Proteomes" id="UP000694920">
    <property type="component" value="Unplaced"/>
</dbReference>
<evidence type="ECO:0000259" key="9">
    <source>
        <dbReference type="Pfam" id="PF00149"/>
    </source>
</evidence>
<evidence type="ECO:0000256" key="8">
    <source>
        <dbReference type="RuleBase" id="RU362119"/>
    </source>
</evidence>
<dbReference type="SUPFAM" id="SSF56300">
    <property type="entry name" value="Metallo-dependent phosphatases"/>
    <property type="match status" value="1"/>
</dbReference>
<evidence type="ECO:0000259" key="10">
    <source>
        <dbReference type="Pfam" id="PF02872"/>
    </source>
</evidence>
<dbReference type="SUPFAM" id="SSF55816">
    <property type="entry name" value="5'-nucleotidase (syn. UDP-sugar hydrolase), C-terminal domain"/>
    <property type="match status" value="1"/>
</dbReference>
<dbReference type="Gene3D" id="3.90.780.10">
    <property type="entry name" value="5'-Nucleotidase, C-terminal domain"/>
    <property type="match status" value="1"/>
</dbReference>
<proteinExistence type="inferred from homology"/>
<dbReference type="GO" id="GO:0008253">
    <property type="term" value="F:5'-nucleotidase activity"/>
    <property type="evidence" value="ECO:0007669"/>
    <property type="project" value="UniProtKB-EC"/>
</dbReference>
<keyword evidence="6 8" id="KW-0547">Nucleotide-binding</keyword>
<evidence type="ECO:0000313" key="11">
    <source>
        <dbReference type="Proteomes" id="UP000694920"/>
    </source>
</evidence>
<dbReference type="InterPro" id="IPR004843">
    <property type="entry name" value="Calcineurin-like_PHP"/>
</dbReference>
<dbReference type="KEGG" id="ccin:107267934"/>
<dbReference type="InterPro" id="IPR006146">
    <property type="entry name" value="5'-Nucleotdase_CS"/>
</dbReference>
<feature type="domain" description="5'-Nucleotidase C-terminal" evidence="10">
    <location>
        <begin position="341"/>
        <end position="521"/>
    </location>
</feature>
<evidence type="ECO:0000256" key="5">
    <source>
        <dbReference type="ARBA" id="ARBA00022729"/>
    </source>
</evidence>
<dbReference type="RefSeq" id="XP_015595633.1">
    <property type="nucleotide sequence ID" value="XM_015740147.2"/>
</dbReference>
<keyword evidence="4" id="KW-0479">Metal-binding</keyword>
<dbReference type="FunFam" id="3.90.780.10:FF:000001">
    <property type="entry name" value="NT5E isoform 3"/>
    <property type="match status" value="1"/>
</dbReference>
<dbReference type="InterPro" id="IPR029052">
    <property type="entry name" value="Metallo-depent_PP-like"/>
</dbReference>
<evidence type="ECO:0000256" key="2">
    <source>
        <dbReference type="ARBA" id="ARBA00006654"/>
    </source>
</evidence>
<dbReference type="PANTHER" id="PTHR11575:SF24">
    <property type="entry name" value="5'-NUCLEOTIDASE"/>
    <property type="match status" value="1"/>
</dbReference>
<evidence type="ECO:0000256" key="3">
    <source>
        <dbReference type="ARBA" id="ARBA00012643"/>
    </source>
</evidence>
<organism evidence="11 12">
    <name type="scientific">Cephus cinctus</name>
    <name type="common">Wheat stem sawfly</name>
    <dbReference type="NCBI Taxonomy" id="211228"/>
    <lineage>
        <taxon>Eukaryota</taxon>
        <taxon>Metazoa</taxon>
        <taxon>Ecdysozoa</taxon>
        <taxon>Arthropoda</taxon>
        <taxon>Hexapoda</taxon>
        <taxon>Insecta</taxon>
        <taxon>Pterygota</taxon>
        <taxon>Neoptera</taxon>
        <taxon>Endopterygota</taxon>
        <taxon>Hymenoptera</taxon>
        <taxon>Cephoidea</taxon>
        <taxon>Cephidae</taxon>
        <taxon>Cephus</taxon>
    </lineage>
</organism>
<dbReference type="Pfam" id="PF00149">
    <property type="entry name" value="Metallophos"/>
    <property type="match status" value="1"/>
</dbReference>
<protein>
    <recommendedName>
        <fullName evidence="3">5'-nucleotidase</fullName>
        <ecNumber evidence="3">3.1.3.5</ecNumber>
    </recommendedName>
</protein>
<dbReference type="EC" id="3.1.3.5" evidence="3"/>
<evidence type="ECO:0000256" key="1">
    <source>
        <dbReference type="ARBA" id="ARBA00000815"/>
    </source>
</evidence>
<dbReference type="GO" id="GO:0046872">
    <property type="term" value="F:metal ion binding"/>
    <property type="evidence" value="ECO:0007669"/>
    <property type="project" value="UniProtKB-KW"/>
</dbReference>
<dbReference type="GO" id="GO:0005886">
    <property type="term" value="C:plasma membrane"/>
    <property type="evidence" value="ECO:0007669"/>
    <property type="project" value="TreeGrafter"/>
</dbReference>
<reference evidence="12" key="1">
    <citation type="submission" date="2025-08" db="UniProtKB">
        <authorList>
            <consortium name="RefSeq"/>
        </authorList>
    </citation>
    <scope>IDENTIFICATION</scope>
</reference>
<dbReference type="FunFam" id="3.60.21.10:FF:000020">
    <property type="entry name" value="NT5E isoform 4"/>
    <property type="match status" value="1"/>
</dbReference>
<dbReference type="GeneID" id="107267934"/>
<name>A0AAJ7BVW0_CEPCN</name>
<dbReference type="Pfam" id="PF02872">
    <property type="entry name" value="5_nucleotid_C"/>
    <property type="match status" value="1"/>
</dbReference>
<sequence>MARFTVSILLVLSIGNVLGTPISSDDGRFSLSILHTNDMHARFVQTSKMSSTCSKSDAAAGHCYGGFARVATVVREARNSSTPTLFLNAGDTYQGTVWYNAHKWKIVARFLNILNPDAVSLGNHEFDDGISGLIPFINNVTFPVLTANLNLTLEPELEATKLAKSTILTVNGTQIGVIGYLTPDTKSISKTENVIFLDEVTAVAAEAAKLKAEGVNILIALGHSGYSTDKKIAAEVEDIDLVIGGHTNTFLYTGEQPDSEIPEGYYPTAVTQASGRTVYVVQAYAYTKYVGNFSVEFDADGEVTFIEGNPILLNGSVEQAADVLAELELWKGAVDNLTTTVVGTTRVLLDGDSKTCRSRECNLGNLITDAYVEYATRQYAGTDGWTNAAIAVQHSGGIRTSITRDNDNQITMADVLAVFPFENSVLMVKMTGSSIRSMLEWAVRTLEINSTSDLDGAFLQFSGLQVTYDLSQPENSRVVSVKVRCAACAVPQYDYLDDSSTYNVIMPAFLYLGGDGYTAFNGLEYEDLGVIESDIVVEYLKRHSPVYADMEWRINFQNTVTEDTNENSESDSHENTSHIPKWFRKIFKLLKYFRTEKE</sequence>
<dbReference type="GO" id="GO:0006196">
    <property type="term" value="P:AMP catabolic process"/>
    <property type="evidence" value="ECO:0007669"/>
    <property type="project" value="TreeGrafter"/>
</dbReference>
<dbReference type="Gene3D" id="3.60.21.10">
    <property type="match status" value="1"/>
</dbReference>
<feature type="chain" id="PRO_5042314716" description="5'-nucleotidase" evidence="8">
    <location>
        <begin position="20"/>
        <end position="598"/>
    </location>
</feature>
<dbReference type="InterPro" id="IPR008334">
    <property type="entry name" value="5'-Nucleotdase_C"/>
</dbReference>
<accession>A0AAJ7BVW0</accession>
<dbReference type="PRINTS" id="PR01607">
    <property type="entry name" value="APYRASEFAMLY"/>
</dbReference>
<feature type="domain" description="Calcineurin-like phosphoesterase" evidence="9">
    <location>
        <begin position="32"/>
        <end position="247"/>
    </location>
</feature>
<evidence type="ECO:0000256" key="4">
    <source>
        <dbReference type="ARBA" id="ARBA00022723"/>
    </source>
</evidence>
<dbReference type="PANTHER" id="PTHR11575">
    <property type="entry name" value="5'-NUCLEOTIDASE-RELATED"/>
    <property type="match status" value="1"/>
</dbReference>
<evidence type="ECO:0000313" key="12">
    <source>
        <dbReference type="RefSeq" id="XP_015595633.1"/>
    </source>
</evidence>
<keyword evidence="5 8" id="KW-0732">Signal</keyword>
<keyword evidence="11" id="KW-1185">Reference proteome</keyword>
<dbReference type="PROSITE" id="PS00786">
    <property type="entry name" value="5_NUCLEOTIDASE_2"/>
    <property type="match status" value="1"/>
</dbReference>
<dbReference type="InterPro" id="IPR006179">
    <property type="entry name" value="5_nucleotidase/apyrase"/>
</dbReference>
<comment type="catalytic activity">
    <reaction evidence="1">
        <text>a ribonucleoside 5'-phosphate + H2O = a ribonucleoside + phosphate</text>
        <dbReference type="Rhea" id="RHEA:12484"/>
        <dbReference type="ChEBI" id="CHEBI:15377"/>
        <dbReference type="ChEBI" id="CHEBI:18254"/>
        <dbReference type="ChEBI" id="CHEBI:43474"/>
        <dbReference type="ChEBI" id="CHEBI:58043"/>
        <dbReference type="EC" id="3.1.3.5"/>
    </reaction>
</comment>
<dbReference type="InterPro" id="IPR036907">
    <property type="entry name" value="5'-Nucleotdase_C_sf"/>
</dbReference>
<gene>
    <name evidence="12" type="primary">LOC107267934</name>
</gene>